<evidence type="ECO:0000313" key="2">
    <source>
        <dbReference type="EMBL" id="MYZ52279.1"/>
    </source>
</evidence>
<dbReference type="Proteomes" id="UP000481947">
    <property type="component" value="Unassembled WGS sequence"/>
</dbReference>
<evidence type="ECO:0000313" key="3">
    <source>
        <dbReference type="Proteomes" id="UP000481947"/>
    </source>
</evidence>
<protein>
    <submittedName>
        <fullName evidence="2">Uncharacterized protein</fullName>
    </submittedName>
</protein>
<sequence length="191" mass="21618">MQRYLRRHVARDSGHWVRQFMASCDPVEIAQLMRSSRAALLVFGEMLWARTLEPDVSRRRWPYREDATQNGRPLWGHLVLRGVQAETRSLQLNSAEWQWLQYQASGAVIAAAWRRSMALAVQSARKGIANWLSTSTQTRCLRAGVRDKARRACTSSISCKTGSSTGRSQDRTRPVGVLSSKSERTNDGRPC</sequence>
<proteinExistence type="predicted"/>
<dbReference type="RefSeq" id="WP_161125161.1">
    <property type="nucleotide sequence ID" value="NZ_VYSB01000008.1"/>
</dbReference>
<dbReference type="EMBL" id="VYSB01000008">
    <property type="protein sequence ID" value="MYZ52279.1"/>
    <property type="molecule type" value="Genomic_DNA"/>
</dbReference>
<name>A0A7C9NBY4_9BURK</name>
<accession>A0A7C9NBY4</accession>
<feature type="compositionally biased region" description="Basic and acidic residues" evidence="1">
    <location>
        <begin position="181"/>
        <end position="191"/>
    </location>
</feature>
<reference evidence="2 3" key="1">
    <citation type="submission" date="2019-09" db="EMBL/GenBank/DDBJ databases">
        <title>Identification of Malikia spinosa a prominent benzene-, toluene-, and ethylbenzene-degrading bacterium: enrichment, isolation and whole genome sequencing.</title>
        <authorList>
            <person name="Tancsics A."/>
            <person name="Revesz F."/>
            <person name="Kriszt B."/>
        </authorList>
    </citation>
    <scope>NUCLEOTIDE SEQUENCE [LARGE SCALE GENOMIC DNA]</scope>
    <source>
        <strain evidence="2 3">AB6</strain>
    </source>
</reference>
<feature type="region of interest" description="Disordered" evidence="1">
    <location>
        <begin position="156"/>
        <end position="191"/>
    </location>
</feature>
<gene>
    <name evidence="2" type="ORF">F5985_09060</name>
</gene>
<dbReference type="AlphaFoldDB" id="A0A7C9NBY4"/>
<evidence type="ECO:0000256" key="1">
    <source>
        <dbReference type="SAM" id="MobiDB-lite"/>
    </source>
</evidence>
<comment type="caution">
    <text evidence="2">The sequence shown here is derived from an EMBL/GenBank/DDBJ whole genome shotgun (WGS) entry which is preliminary data.</text>
</comment>
<feature type="compositionally biased region" description="Polar residues" evidence="1">
    <location>
        <begin position="156"/>
        <end position="167"/>
    </location>
</feature>
<organism evidence="2 3">
    <name type="scientific">Malikia spinosa</name>
    <dbReference type="NCBI Taxonomy" id="86180"/>
    <lineage>
        <taxon>Bacteria</taxon>
        <taxon>Pseudomonadati</taxon>
        <taxon>Pseudomonadota</taxon>
        <taxon>Betaproteobacteria</taxon>
        <taxon>Burkholderiales</taxon>
        <taxon>Comamonadaceae</taxon>
        <taxon>Malikia</taxon>
    </lineage>
</organism>